<gene>
    <name evidence="3" type="ORF">PIB30_001363</name>
</gene>
<evidence type="ECO:0008006" key="5">
    <source>
        <dbReference type="Google" id="ProtNLM"/>
    </source>
</evidence>
<dbReference type="InterPro" id="IPR011990">
    <property type="entry name" value="TPR-like_helical_dom_sf"/>
</dbReference>
<evidence type="ECO:0000313" key="4">
    <source>
        <dbReference type="Proteomes" id="UP001341840"/>
    </source>
</evidence>
<proteinExistence type="predicted"/>
<dbReference type="NCBIfam" id="TIGR00756">
    <property type="entry name" value="PPR"/>
    <property type="match status" value="1"/>
</dbReference>
<comment type="caution">
    <text evidence="3">The sequence shown here is derived from an EMBL/GenBank/DDBJ whole genome shotgun (WGS) entry which is preliminary data.</text>
</comment>
<dbReference type="InterPro" id="IPR002885">
    <property type="entry name" value="PPR_rpt"/>
</dbReference>
<sequence>MYSKRGSLSAARQLFDVVPHRGLITWNAILSAYARATDADTDNAREGFQLFRLLRESFTLHGYAVKIGLEWDVFVAGALVNIYAKFGRIREARVLFDGIPVKDAILWNVMIRAYVKMGLQDEALLLFAAFHRSGLRPDDTSVRSVLLGAPRIDLEWQLMQVRAYATKLLQFDVDPEVVMWNKTLWGVSQSWTDLESD</sequence>
<evidence type="ECO:0000313" key="3">
    <source>
        <dbReference type="EMBL" id="MED6203668.1"/>
    </source>
</evidence>
<dbReference type="Proteomes" id="UP001341840">
    <property type="component" value="Unassembled WGS sequence"/>
</dbReference>
<organism evidence="3 4">
    <name type="scientific">Stylosanthes scabra</name>
    <dbReference type="NCBI Taxonomy" id="79078"/>
    <lineage>
        <taxon>Eukaryota</taxon>
        <taxon>Viridiplantae</taxon>
        <taxon>Streptophyta</taxon>
        <taxon>Embryophyta</taxon>
        <taxon>Tracheophyta</taxon>
        <taxon>Spermatophyta</taxon>
        <taxon>Magnoliopsida</taxon>
        <taxon>eudicotyledons</taxon>
        <taxon>Gunneridae</taxon>
        <taxon>Pentapetalae</taxon>
        <taxon>rosids</taxon>
        <taxon>fabids</taxon>
        <taxon>Fabales</taxon>
        <taxon>Fabaceae</taxon>
        <taxon>Papilionoideae</taxon>
        <taxon>50 kb inversion clade</taxon>
        <taxon>dalbergioids sensu lato</taxon>
        <taxon>Dalbergieae</taxon>
        <taxon>Pterocarpus clade</taxon>
        <taxon>Stylosanthes</taxon>
    </lineage>
</organism>
<dbReference type="PANTHER" id="PTHR47926">
    <property type="entry name" value="PENTATRICOPEPTIDE REPEAT-CONTAINING PROTEIN"/>
    <property type="match status" value="1"/>
</dbReference>
<reference evidence="3 4" key="1">
    <citation type="journal article" date="2023" name="Plants (Basel)">
        <title>Bridging the Gap: Combining Genomics and Transcriptomics Approaches to Understand Stylosanthes scabra, an Orphan Legume from the Brazilian Caatinga.</title>
        <authorList>
            <person name="Ferreira-Neto J.R.C."/>
            <person name="da Silva M.D."/>
            <person name="Binneck E."/>
            <person name="de Melo N.F."/>
            <person name="da Silva R.H."/>
            <person name="de Melo A.L.T.M."/>
            <person name="Pandolfi V."/>
            <person name="Bustamante F.O."/>
            <person name="Brasileiro-Vidal A.C."/>
            <person name="Benko-Iseppon A.M."/>
        </authorList>
    </citation>
    <scope>NUCLEOTIDE SEQUENCE [LARGE SCALE GENOMIC DNA]</scope>
    <source>
        <tissue evidence="3">Leaves</tissue>
    </source>
</reference>
<evidence type="ECO:0000256" key="2">
    <source>
        <dbReference type="PROSITE-ProRule" id="PRU00708"/>
    </source>
</evidence>
<protein>
    <recommendedName>
        <fullName evidence="5">Pentatricopeptide repeat-containing protein</fullName>
    </recommendedName>
</protein>
<evidence type="ECO:0000256" key="1">
    <source>
        <dbReference type="ARBA" id="ARBA00022737"/>
    </source>
</evidence>
<keyword evidence="1" id="KW-0677">Repeat</keyword>
<dbReference type="EMBL" id="JASCZI010241658">
    <property type="protein sequence ID" value="MED6203668.1"/>
    <property type="molecule type" value="Genomic_DNA"/>
</dbReference>
<dbReference type="Gene3D" id="1.25.40.10">
    <property type="entry name" value="Tetratricopeptide repeat domain"/>
    <property type="match status" value="1"/>
</dbReference>
<dbReference type="InterPro" id="IPR046960">
    <property type="entry name" value="PPR_At4g14850-like_plant"/>
</dbReference>
<dbReference type="PROSITE" id="PS51375">
    <property type="entry name" value="PPR"/>
    <property type="match status" value="1"/>
</dbReference>
<dbReference type="Pfam" id="PF01535">
    <property type="entry name" value="PPR"/>
    <property type="match status" value="2"/>
</dbReference>
<feature type="repeat" description="PPR" evidence="2">
    <location>
        <begin position="103"/>
        <end position="137"/>
    </location>
</feature>
<accession>A0ABU6Y396</accession>
<name>A0ABU6Y396_9FABA</name>
<keyword evidence="4" id="KW-1185">Reference proteome</keyword>